<dbReference type="EMBL" id="FOMW01000001">
    <property type="protein sequence ID" value="SFD45158.1"/>
    <property type="molecule type" value="Genomic_DNA"/>
</dbReference>
<reference evidence="1 2" key="1">
    <citation type="submission" date="2016-10" db="EMBL/GenBank/DDBJ databases">
        <authorList>
            <person name="de Groot N.N."/>
        </authorList>
    </citation>
    <scope>NUCLEOTIDE SEQUENCE [LARGE SCALE GENOMIC DNA]</scope>
    <source>
        <strain evidence="1 2">DSM 11443</strain>
    </source>
</reference>
<evidence type="ECO:0000313" key="1">
    <source>
        <dbReference type="EMBL" id="SFD45158.1"/>
    </source>
</evidence>
<organism evidence="1 2">
    <name type="scientific">Sulfitobacter brevis</name>
    <dbReference type="NCBI Taxonomy" id="74348"/>
    <lineage>
        <taxon>Bacteria</taxon>
        <taxon>Pseudomonadati</taxon>
        <taxon>Pseudomonadota</taxon>
        <taxon>Alphaproteobacteria</taxon>
        <taxon>Rhodobacterales</taxon>
        <taxon>Roseobacteraceae</taxon>
        <taxon>Sulfitobacter</taxon>
    </lineage>
</organism>
<name>A0A1I1SKH9_9RHOB</name>
<accession>A0A1I1SKH9</accession>
<proteinExistence type="predicted"/>
<dbReference type="STRING" id="74348.SAMN04488523_10115"/>
<sequence length="159" mass="17129">MVEPNAGCEKREDARAFEYVTTQKAQAAQGLRMFVVSGVPSPWVEAAKRIFHAKGVDWLAVYLDPRDPVHATWAGQTIGPVAFWQGEAPVNTALDMLALAERIAPEPALVPQDHADEVRAVVHPFAGRDGLGWCRRAQQVAAGLAGQHRSGLKRSVGAG</sequence>
<gene>
    <name evidence="1" type="ORF">SAMN04488523_10115</name>
</gene>
<dbReference type="AlphaFoldDB" id="A0A1I1SKH9"/>
<evidence type="ECO:0000313" key="2">
    <source>
        <dbReference type="Proteomes" id="UP000198977"/>
    </source>
</evidence>
<dbReference type="Proteomes" id="UP000198977">
    <property type="component" value="Unassembled WGS sequence"/>
</dbReference>
<protein>
    <submittedName>
        <fullName evidence="1">Uncharacterized protein</fullName>
    </submittedName>
</protein>
<keyword evidence="2" id="KW-1185">Reference proteome</keyword>